<organism evidence="3">
    <name type="scientific">Curvibacter symbiont subsp. Hydra magnipapillata</name>
    <dbReference type="NCBI Taxonomy" id="667019"/>
    <lineage>
        <taxon>Bacteria</taxon>
        <taxon>Pseudomonadati</taxon>
        <taxon>Pseudomonadota</taxon>
        <taxon>Betaproteobacteria</taxon>
        <taxon>Burkholderiales</taxon>
        <taxon>Comamonadaceae</taxon>
        <taxon>Curvibacter</taxon>
    </lineage>
</organism>
<dbReference type="Gene3D" id="1.10.3210.10">
    <property type="entry name" value="Hypothetical protein af1432"/>
    <property type="match status" value="2"/>
</dbReference>
<gene>
    <name evidence="3" type="ORF">Csp_B16310</name>
</gene>
<proteinExistence type="predicted"/>
<dbReference type="InterPro" id="IPR029016">
    <property type="entry name" value="GAF-like_dom_sf"/>
</dbReference>
<dbReference type="CDD" id="cd18774">
    <property type="entry name" value="PDC2_HK_sensor"/>
    <property type="match status" value="1"/>
</dbReference>
<protein>
    <recommendedName>
        <fullName evidence="2">HD-GYP domain-containing protein</fullName>
    </recommendedName>
</protein>
<dbReference type="Gene3D" id="3.30.450.20">
    <property type="entry name" value="PAS domain"/>
    <property type="match status" value="2"/>
</dbReference>
<sequence>MPQATAHLGLPIRLSIASAVVLSMLVLAALIISVGWQGARQSLLDTASRSAVDAGKLITEKSYRMLEPAQVTLHLLSTSSLASAKTLEQRLQRLQTLADVLAGNPLASAIYVGYDSGEFFLVRPLDTPDVRKLFDAPPMSNFLVQSIERTPSGQVRGEYLFYTASLRLIQRRVQAEYRFDPRTRGWFQEARHTSETQTSLPYVFFSTRQLGLSMSRSGASGGSVFGIDVVLDDLAKSMEGLRMSPHAELALVDKQGTVLAYPDMSKVLQRDGDKIRFSSVAEAGVPALAALQSLQPRSGQVALFDVGGVEWLGVVLPFNGWRGEEHQLLVTAPSDDLLGDLRQKRRNLGILIGVVVLALLPLGWLAGATIGRSLDRLTSKAARMVGFDFHDQQERDSWVLEVNRLAAALNDTGQTIETFLEISHTMASERDVEDMLAKVLKQLVHATRCMGGAVYLWDGKQQQMIQAARQGNVIGFSEIAMTYPPADPSDSSGMSPSGSPVLQQELRGRTGSLEGLLVVQHAADERHSAPAFAEFVRKLSGSLAVAIETRQLLASQKALLDAIIKLMAGAIDAKSPYTGGHCERVPRLAGMLVDSLAAEHSGPYANFRLTEEQRYEFHLAAWLHDCGKVTSPEHIIDKATKLETIYNRIHEVRMRFEVLWRDAEIASLKGVLAGGDADRVADHLAATRAQLIDDFYFVARCNVGGEFMADADLTRLQEIAATPWMRHFDKRAGLAAEELRRMGDVPGDLPARELLLADLPEHVVPWGSRKPAVEKGNPANVHGFDMALPANAQNMGELYNLGIRRGTLTEEDRFKINDHIVQTLVMLRSLPWPQHLARVPEIASNHHEKLDGRGYPRKLTAEQLSLPDRVMALADIFEALTAADRPYKSAKTVSESLRIMAFMAKDQHIDAELFRYFLRSGIWQTFAEKFMLPAQRDEVDVNALEALLPAA</sequence>
<feature type="transmembrane region" description="Helical" evidence="1">
    <location>
        <begin position="348"/>
        <end position="367"/>
    </location>
</feature>
<dbReference type="CDD" id="cd00077">
    <property type="entry name" value="HDc"/>
    <property type="match status" value="1"/>
</dbReference>
<reference evidence="3" key="1">
    <citation type="journal article" date="2010" name="Nature">
        <title>The Dynamic genome of Hydra.</title>
        <authorList>
            <person name="Chapman J.A."/>
            <person name="Kirkness E.F."/>
            <person name="Simakov O."/>
            <person name="Hampson S.E."/>
            <person name="Mitros T."/>
            <person name="Weinmaier T."/>
            <person name="Rattei T."/>
            <person name="Balasubramanian P.G."/>
            <person name="Borman J."/>
            <person name="Busam D."/>
            <person name="Disbennett K."/>
            <person name="Pfannkoch C."/>
            <person name="Sumin N."/>
            <person name="Sutton G."/>
            <person name="Viswanathan L."/>
            <person name="Walenz B."/>
            <person name="Goodstein D.M."/>
            <person name="Hellsten U."/>
            <person name="Kawashima T."/>
            <person name="Prochnik S.E."/>
            <person name="Putnam N.H."/>
            <person name="Shu S."/>
            <person name="Blumberg B."/>
            <person name="Dana C.E."/>
            <person name="Gee L."/>
            <person name="Kibler D.F."/>
            <person name="Law L."/>
            <person name="Lindgens D."/>
            <person name="Martinez D.E."/>
            <person name="Peng J."/>
            <person name="Wigge P.A."/>
            <person name="Bertulat B."/>
            <person name="Guder C."/>
            <person name="Nakamura Y."/>
            <person name="Ozbek S."/>
            <person name="Watanabe H."/>
            <person name="Khalturin K."/>
            <person name="Hemmrich G."/>
            <person name="Franke A."/>
            <person name="Augustin R."/>
            <person name="Fraune S."/>
            <person name="Hayakawa E."/>
            <person name="Hayakawa S."/>
            <person name="Hirose M."/>
            <person name="Hwang J."/>
            <person name="Ikeo K."/>
            <person name="Nishimiya-Fujisawa C."/>
            <person name="Ogura A."/>
            <person name="Takahashi T."/>
            <person name="Steinmetz P.R."/>
            <person name="Zhang X."/>
            <person name="Aufschnaiter R."/>
            <person name="Eder M.K."/>
            <person name="Gorny A.K."/>
            <person name="Salvenmoser W."/>
            <person name="Heimberg A.M."/>
            <person name="Wheeler B.M."/>
            <person name="Peterson K.J."/>
            <person name="Boettger A."/>
            <person name="Tischler P."/>
            <person name="Wolf A."/>
            <person name="Gojobori T."/>
            <person name="Remington K.A."/>
            <person name="Strausberg R.L."/>
            <person name="Venter J."/>
            <person name="Technau U."/>
            <person name="Hobmayer B."/>
            <person name="Bosch T.C."/>
            <person name="Holstein T.W."/>
            <person name="Fujisawa T."/>
            <person name="Bode H.R."/>
            <person name="David C.N."/>
            <person name="Rokhsar D.S."/>
            <person name="Steele R.E."/>
        </authorList>
    </citation>
    <scope>NUCLEOTIDE SEQUENCE</scope>
</reference>
<feature type="domain" description="HD-GYP" evidence="2">
    <location>
        <begin position="728"/>
        <end position="933"/>
    </location>
</feature>
<keyword evidence="1" id="KW-0812">Transmembrane</keyword>
<evidence type="ECO:0000313" key="3">
    <source>
        <dbReference type="EMBL" id="CBA32893.1"/>
    </source>
</evidence>
<dbReference type="AlphaFoldDB" id="C9YFT1"/>
<dbReference type="EMBL" id="FN543108">
    <property type="protein sequence ID" value="CBA32893.1"/>
    <property type="molecule type" value="Genomic_DNA"/>
</dbReference>
<keyword evidence="1" id="KW-1133">Transmembrane helix</keyword>
<dbReference type="PANTHER" id="PTHR45228:SF5">
    <property type="entry name" value="CYCLIC DI-GMP PHOSPHODIESTERASE VC_1348-RELATED"/>
    <property type="match status" value="1"/>
</dbReference>
<dbReference type="GO" id="GO:0008081">
    <property type="term" value="F:phosphoric diester hydrolase activity"/>
    <property type="evidence" value="ECO:0007669"/>
    <property type="project" value="UniProtKB-ARBA"/>
</dbReference>
<evidence type="ECO:0000259" key="2">
    <source>
        <dbReference type="PROSITE" id="PS51832"/>
    </source>
</evidence>
<accession>C9YFT1</accession>
<dbReference type="InterPro" id="IPR052020">
    <property type="entry name" value="Cyclic_di-GMP/3'3'-cGAMP_PDE"/>
</dbReference>
<dbReference type="SUPFAM" id="SSF55781">
    <property type="entry name" value="GAF domain-like"/>
    <property type="match status" value="2"/>
</dbReference>
<dbReference type="SUPFAM" id="SSF109604">
    <property type="entry name" value="HD-domain/PDEase-like"/>
    <property type="match status" value="2"/>
</dbReference>
<dbReference type="Gene3D" id="3.30.450.40">
    <property type="match status" value="1"/>
</dbReference>
<dbReference type="PANTHER" id="PTHR45228">
    <property type="entry name" value="CYCLIC DI-GMP PHOSPHODIESTERASE TM_0186-RELATED"/>
    <property type="match status" value="1"/>
</dbReference>
<dbReference type="InterPro" id="IPR003607">
    <property type="entry name" value="HD/PDEase_dom"/>
</dbReference>
<name>C9YFT1_CURXX</name>
<dbReference type="Pfam" id="PF13487">
    <property type="entry name" value="HD_5"/>
    <property type="match status" value="1"/>
</dbReference>
<dbReference type="InterPro" id="IPR037522">
    <property type="entry name" value="HD_GYP_dom"/>
</dbReference>
<evidence type="ECO:0000256" key="1">
    <source>
        <dbReference type="SAM" id="Phobius"/>
    </source>
</evidence>
<keyword evidence="1" id="KW-0472">Membrane</keyword>
<dbReference type="PROSITE" id="PS51832">
    <property type="entry name" value="HD_GYP"/>
    <property type="match status" value="1"/>
</dbReference>
<feature type="transmembrane region" description="Helical" evidence="1">
    <location>
        <begin position="12"/>
        <end position="36"/>
    </location>
</feature>